<accession>A0A9P9A244</accession>
<dbReference type="RefSeq" id="XP_045961824.1">
    <property type="nucleotide sequence ID" value="XM_046095359.1"/>
</dbReference>
<sequence length="202" mass="21927">MYHTRICLVNILASRFGMPSTKKEICCSTKKPVTMRWSGGCSAVHAPKRPPTPSSKPLSPPSDPATNHNCLSNPPNCGSFTHSPDSVVSPSGPRDWDRGRIDMPGLAGPICGGGGLASYRPSSLFVNKIMQLVGVWVSRVVRRSNMESRYSRPRSSNYLPTFRLRCRSKVICTAHSGASLIMYRGLTEGSVHIQTPTGRVTG</sequence>
<proteinExistence type="predicted"/>
<organism evidence="2 3">
    <name type="scientific">Truncatella angustata</name>
    <dbReference type="NCBI Taxonomy" id="152316"/>
    <lineage>
        <taxon>Eukaryota</taxon>
        <taxon>Fungi</taxon>
        <taxon>Dikarya</taxon>
        <taxon>Ascomycota</taxon>
        <taxon>Pezizomycotina</taxon>
        <taxon>Sordariomycetes</taxon>
        <taxon>Xylariomycetidae</taxon>
        <taxon>Amphisphaeriales</taxon>
        <taxon>Sporocadaceae</taxon>
        <taxon>Truncatella</taxon>
    </lineage>
</organism>
<keyword evidence="3" id="KW-1185">Reference proteome</keyword>
<comment type="caution">
    <text evidence="2">The sequence shown here is derived from an EMBL/GenBank/DDBJ whole genome shotgun (WGS) entry which is preliminary data.</text>
</comment>
<evidence type="ECO:0000313" key="2">
    <source>
        <dbReference type="EMBL" id="KAH6657590.1"/>
    </source>
</evidence>
<dbReference type="Proteomes" id="UP000758603">
    <property type="component" value="Unassembled WGS sequence"/>
</dbReference>
<dbReference type="AlphaFoldDB" id="A0A9P9A244"/>
<feature type="compositionally biased region" description="Pro residues" evidence="1">
    <location>
        <begin position="49"/>
        <end position="63"/>
    </location>
</feature>
<feature type="region of interest" description="Disordered" evidence="1">
    <location>
        <begin position="40"/>
        <end position="68"/>
    </location>
</feature>
<dbReference type="GeneID" id="70124252"/>
<gene>
    <name evidence="2" type="ORF">BKA67DRAFT_192790</name>
</gene>
<name>A0A9P9A244_9PEZI</name>
<reference evidence="2" key="1">
    <citation type="journal article" date="2021" name="Nat. Commun.">
        <title>Genetic determinants of endophytism in the Arabidopsis root mycobiome.</title>
        <authorList>
            <person name="Mesny F."/>
            <person name="Miyauchi S."/>
            <person name="Thiergart T."/>
            <person name="Pickel B."/>
            <person name="Atanasova L."/>
            <person name="Karlsson M."/>
            <person name="Huettel B."/>
            <person name="Barry K.W."/>
            <person name="Haridas S."/>
            <person name="Chen C."/>
            <person name="Bauer D."/>
            <person name="Andreopoulos W."/>
            <person name="Pangilinan J."/>
            <person name="LaButti K."/>
            <person name="Riley R."/>
            <person name="Lipzen A."/>
            <person name="Clum A."/>
            <person name="Drula E."/>
            <person name="Henrissat B."/>
            <person name="Kohler A."/>
            <person name="Grigoriev I.V."/>
            <person name="Martin F.M."/>
            <person name="Hacquard S."/>
        </authorList>
    </citation>
    <scope>NUCLEOTIDE SEQUENCE</scope>
    <source>
        <strain evidence="2">MPI-SDFR-AT-0073</strain>
    </source>
</reference>
<protein>
    <submittedName>
        <fullName evidence="2">Uncharacterized protein</fullName>
    </submittedName>
</protein>
<dbReference type="EMBL" id="JAGPXC010000002">
    <property type="protein sequence ID" value="KAH6657590.1"/>
    <property type="molecule type" value="Genomic_DNA"/>
</dbReference>
<evidence type="ECO:0000256" key="1">
    <source>
        <dbReference type="SAM" id="MobiDB-lite"/>
    </source>
</evidence>
<evidence type="ECO:0000313" key="3">
    <source>
        <dbReference type="Proteomes" id="UP000758603"/>
    </source>
</evidence>